<sequence length="312" mass="35877">MDHTAVTCLVVIILEAITGFLMNGFIVLVIFCNWLKGEITASVNKILVALSISNMCFAAVSLTCILISVFWPPIHHYGNVVLFWMIMFWLTSCSWLTACLSSFYFIKIVNFSSGFLSWVKVRIDSAAHWLILVSEVVSLCCMFIGFIAVAFYVVQTQGIFTNSSIILSTNRTKAIYAILSLFQRVFVILLLFNLVPFLIMTITTFCTVGFLRMHIYRIQRSIGSSSNLESHHGVVTTMTKLLLFYLFFYVAVFAYPYIYAELPYYSYYIYQILSPAFPLIQFALLIRANPRLKEAWHQIFLYLKRHSEKVIF</sequence>
<evidence type="ECO:0000256" key="4">
    <source>
        <dbReference type="ARBA" id="ARBA00022606"/>
    </source>
</evidence>
<dbReference type="AlphaFoldDB" id="A0A8C5QL49"/>
<accession>A0A8C5QL49</accession>
<evidence type="ECO:0000256" key="12">
    <source>
        <dbReference type="RuleBase" id="RU004424"/>
    </source>
</evidence>
<comment type="subcellular location">
    <subcellularLocation>
        <location evidence="1 12">Membrane</location>
        <topology evidence="1 12">Multi-pass membrane protein</topology>
    </subcellularLocation>
</comment>
<keyword evidence="3 12" id="KW-0919">Taste</keyword>
<evidence type="ECO:0000256" key="8">
    <source>
        <dbReference type="ARBA" id="ARBA00023136"/>
    </source>
</evidence>
<feature type="transmembrane region" description="Helical" evidence="13">
    <location>
        <begin position="241"/>
        <end position="259"/>
    </location>
</feature>
<evidence type="ECO:0000313" key="15">
    <source>
        <dbReference type="Proteomes" id="UP000694569"/>
    </source>
</evidence>
<dbReference type="GO" id="GO:0016020">
    <property type="term" value="C:membrane"/>
    <property type="evidence" value="ECO:0007669"/>
    <property type="project" value="UniProtKB-SubCell"/>
</dbReference>
<dbReference type="Gene3D" id="1.20.1070.10">
    <property type="entry name" value="Rhodopsin 7-helix transmembrane proteins"/>
    <property type="match status" value="1"/>
</dbReference>
<keyword evidence="6 13" id="KW-1133">Transmembrane helix</keyword>
<reference evidence="14" key="2">
    <citation type="submission" date="2025-09" db="UniProtKB">
        <authorList>
            <consortium name="Ensembl"/>
        </authorList>
    </citation>
    <scope>IDENTIFICATION</scope>
</reference>
<keyword evidence="9 12" id="KW-0675">Receptor</keyword>
<feature type="transmembrane region" description="Helical" evidence="13">
    <location>
        <begin position="12"/>
        <end position="35"/>
    </location>
</feature>
<dbReference type="Pfam" id="PF05296">
    <property type="entry name" value="TAS2R"/>
    <property type="match status" value="1"/>
</dbReference>
<keyword evidence="15" id="KW-1185">Reference proteome</keyword>
<keyword evidence="7 12" id="KW-0297">G-protein coupled receptor</keyword>
<reference evidence="14" key="1">
    <citation type="submission" date="2025-08" db="UniProtKB">
        <authorList>
            <consortium name="Ensembl"/>
        </authorList>
    </citation>
    <scope>IDENTIFICATION</scope>
</reference>
<dbReference type="GO" id="GO:0004930">
    <property type="term" value="F:G protein-coupled receptor activity"/>
    <property type="evidence" value="ECO:0007669"/>
    <property type="project" value="UniProtKB-KW"/>
</dbReference>
<keyword evidence="8 12" id="KW-0472">Membrane</keyword>
<dbReference type="InterPro" id="IPR007960">
    <property type="entry name" value="TAS2R"/>
</dbReference>
<evidence type="ECO:0000256" key="10">
    <source>
        <dbReference type="ARBA" id="ARBA00023224"/>
    </source>
</evidence>
<dbReference type="SUPFAM" id="SSF81321">
    <property type="entry name" value="Family A G protein-coupled receptor-like"/>
    <property type="match status" value="1"/>
</dbReference>
<protein>
    <recommendedName>
        <fullName evidence="12">Taste receptor type 2</fullName>
    </recommendedName>
</protein>
<proteinExistence type="inferred from homology"/>
<comment type="similarity">
    <text evidence="2 11">Belongs to the G-protein coupled receptor T2R family.</text>
</comment>
<feature type="transmembrane region" description="Helical" evidence="13">
    <location>
        <begin position="47"/>
        <end position="71"/>
    </location>
</feature>
<dbReference type="GO" id="GO:0033038">
    <property type="term" value="F:bitter taste receptor activity"/>
    <property type="evidence" value="ECO:0007669"/>
    <property type="project" value="InterPro"/>
</dbReference>
<feature type="transmembrane region" description="Helical" evidence="13">
    <location>
        <begin position="83"/>
        <end position="106"/>
    </location>
</feature>
<evidence type="ECO:0000256" key="13">
    <source>
        <dbReference type="SAM" id="Phobius"/>
    </source>
</evidence>
<dbReference type="Ensembl" id="ENSLLET00000040692.1">
    <property type="protein sequence ID" value="ENSLLEP00000039128.1"/>
    <property type="gene ID" value="ENSLLEG00000024836.1"/>
</dbReference>
<name>A0A8C5QL49_9ANUR</name>
<dbReference type="PANTHER" id="PTHR11394">
    <property type="entry name" value="TASTE RECEPTOR TYPE 2"/>
    <property type="match status" value="1"/>
</dbReference>
<evidence type="ECO:0000256" key="5">
    <source>
        <dbReference type="ARBA" id="ARBA00022692"/>
    </source>
</evidence>
<feature type="transmembrane region" description="Helical" evidence="13">
    <location>
        <begin position="127"/>
        <end position="154"/>
    </location>
</feature>
<evidence type="ECO:0000256" key="1">
    <source>
        <dbReference type="ARBA" id="ARBA00004141"/>
    </source>
</evidence>
<organism evidence="14 15">
    <name type="scientific">Leptobrachium leishanense</name>
    <name type="common">Leishan spiny toad</name>
    <dbReference type="NCBI Taxonomy" id="445787"/>
    <lineage>
        <taxon>Eukaryota</taxon>
        <taxon>Metazoa</taxon>
        <taxon>Chordata</taxon>
        <taxon>Craniata</taxon>
        <taxon>Vertebrata</taxon>
        <taxon>Euteleostomi</taxon>
        <taxon>Amphibia</taxon>
        <taxon>Batrachia</taxon>
        <taxon>Anura</taxon>
        <taxon>Pelobatoidea</taxon>
        <taxon>Megophryidae</taxon>
        <taxon>Leptobrachium</taxon>
    </lineage>
</organism>
<evidence type="ECO:0000256" key="6">
    <source>
        <dbReference type="ARBA" id="ARBA00022989"/>
    </source>
</evidence>
<keyword evidence="10 12" id="KW-0807">Transducer</keyword>
<dbReference type="Proteomes" id="UP000694569">
    <property type="component" value="Unplaced"/>
</dbReference>
<evidence type="ECO:0000256" key="9">
    <source>
        <dbReference type="ARBA" id="ARBA00023170"/>
    </source>
</evidence>
<feature type="transmembrane region" description="Helical" evidence="13">
    <location>
        <begin position="265"/>
        <end position="286"/>
    </location>
</feature>
<evidence type="ECO:0000313" key="14">
    <source>
        <dbReference type="Ensembl" id="ENSLLEP00000039128.1"/>
    </source>
</evidence>
<dbReference type="GeneTree" id="ENSGT01150000286961"/>
<dbReference type="OrthoDB" id="9909065at2759"/>
<evidence type="ECO:0000256" key="2">
    <source>
        <dbReference type="ARBA" id="ARBA00007376"/>
    </source>
</evidence>
<keyword evidence="5 12" id="KW-0812">Transmembrane</keyword>
<evidence type="ECO:0000256" key="11">
    <source>
        <dbReference type="RuleBase" id="RU004423"/>
    </source>
</evidence>
<evidence type="ECO:0000256" key="7">
    <source>
        <dbReference type="ARBA" id="ARBA00023040"/>
    </source>
</evidence>
<dbReference type="PANTHER" id="PTHR11394:SF158">
    <property type="entry name" value="TASTE RECEPTOR TYPE 2"/>
    <property type="match status" value="1"/>
</dbReference>
<evidence type="ECO:0000256" key="3">
    <source>
        <dbReference type="ARBA" id="ARBA00022480"/>
    </source>
</evidence>
<feature type="transmembrane region" description="Helical" evidence="13">
    <location>
        <begin position="185"/>
        <end position="211"/>
    </location>
</feature>
<keyword evidence="4 12" id="KW-0716">Sensory transduction</keyword>